<dbReference type="PANTHER" id="PTHR47893">
    <property type="entry name" value="REGULATORY PROTEIN PCHR"/>
    <property type="match status" value="1"/>
</dbReference>
<keyword evidence="6" id="KW-1185">Reference proteome</keyword>
<reference evidence="5 6" key="1">
    <citation type="submission" date="2019-11" db="EMBL/GenBank/DDBJ databases">
        <title>Genome of Strain BIT-d1.</title>
        <authorList>
            <person name="Yang Y."/>
        </authorList>
    </citation>
    <scope>NUCLEOTIDE SEQUENCE [LARGE SCALE GENOMIC DNA]</scope>
    <source>
        <strain evidence="5 6">BIT-d1</strain>
    </source>
</reference>
<dbReference type="PANTHER" id="PTHR47893:SF1">
    <property type="entry name" value="REGULATORY PROTEIN PCHR"/>
    <property type="match status" value="1"/>
</dbReference>
<dbReference type="OrthoDB" id="799767at2"/>
<accession>A0A6I3LH71</accession>
<dbReference type="InterPro" id="IPR018062">
    <property type="entry name" value="HTH_AraC-typ_CS"/>
</dbReference>
<organism evidence="5 6">
    <name type="scientific">Myroides albus</name>
    <dbReference type="NCBI Taxonomy" id="2562892"/>
    <lineage>
        <taxon>Bacteria</taxon>
        <taxon>Pseudomonadati</taxon>
        <taxon>Bacteroidota</taxon>
        <taxon>Flavobacteriia</taxon>
        <taxon>Flavobacteriales</taxon>
        <taxon>Flavobacteriaceae</taxon>
        <taxon>Myroides</taxon>
    </lineage>
</organism>
<dbReference type="InterPro" id="IPR020449">
    <property type="entry name" value="Tscrpt_reg_AraC-type_HTH"/>
</dbReference>
<dbReference type="RefSeq" id="WP_155091231.1">
    <property type="nucleotide sequence ID" value="NZ_WMJX01000004.1"/>
</dbReference>
<dbReference type="Pfam" id="PF12833">
    <property type="entry name" value="HTH_18"/>
    <property type="match status" value="1"/>
</dbReference>
<sequence>MEKGDQIVEFFELENMVTNEMNQSKKELINDSGTFVTYHIFDSADIVIRQYYLKYTQNYALHYVFEEIEYVELSFFFGKHIVRDVINGIPNMYLPFHCYLTYLSTGSIADVIFEKDAIYEHLDIYLPLEFFNEWSQHDETIIEFTTAIKNDQTCRLIKDIKVTQELLVLLNEIKTCSYKGIAKEVYIKGKVLEVISVLLHEKEEGRVECSKLQLGVKLTIEDELVLSNIKDFIDHNYREFYTTEELSKLFFINEYKLKRGFKHLYNFGLFEYAQHRRMNIAIKKLEEAHHTIAEIAFDLGYSSSVTFSKAFKKHFGYSPKRFHLTKYD</sequence>
<keyword evidence="1" id="KW-0805">Transcription regulation</keyword>
<keyword evidence="3" id="KW-0804">Transcription</keyword>
<dbReference type="InterPro" id="IPR018060">
    <property type="entry name" value="HTH_AraC"/>
</dbReference>
<dbReference type="PRINTS" id="PR00032">
    <property type="entry name" value="HTHARAC"/>
</dbReference>
<keyword evidence="2" id="KW-0238">DNA-binding</keyword>
<comment type="caution">
    <text evidence="5">The sequence shown here is derived from an EMBL/GenBank/DDBJ whole genome shotgun (WGS) entry which is preliminary data.</text>
</comment>
<dbReference type="GO" id="GO:0043565">
    <property type="term" value="F:sequence-specific DNA binding"/>
    <property type="evidence" value="ECO:0007669"/>
    <property type="project" value="InterPro"/>
</dbReference>
<dbReference type="Gene3D" id="1.10.10.60">
    <property type="entry name" value="Homeodomain-like"/>
    <property type="match status" value="2"/>
</dbReference>
<protein>
    <submittedName>
        <fullName evidence="5">Helix-turn-helix domain-containing protein</fullName>
    </submittedName>
</protein>
<dbReference type="Proteomes" id="UP000438760">
    <property type="component" value="Unassembled WGS sequence"/>
</dbReference>
<dbReference type="InterPro" id="IPR053142">
    <property type="entry name" value="PchR_regulatory_protein"/>
</dbReference>
<evidence type="ECO:0000313" key="5">
    <source>
        <dbReference type="EMBL" id="MTG97177.1"/>
    </source>
</evidence>
<dbReference type="SMART" id="SM00342">
    <property type="entry name" value="HTH_ARAC"/>
    <property type="match status" value="1"/>
</dbReference>
<evidence type="ECO:0000256" key="2">
    <source>
        <dbReference type="ARBA" id="ARBA00023125"/>
    </source>
</evidence>
<dbReference type="GO" id="GO:0003700">
    <property type="term" value="F:DNA-binding transcription factor activity"/>
    <property type="evidence" value="ECO:0007669"/>
    <property type="project" value="InterPro"/>
</dbReference>
<proteinExistence type="predicted"/>
<dbReference type="InterPro" id="IPR009057">
    <property type="entry name" value="Homeodomain-like_sf"/>
</dbReference>
<gene>
    <name evidence="5" type="ORF">GJV76_03350</name>
</gene>
<feature type="domain" description="HTH araC/xylS-type" evidence="4">
    <location>
        <begin position="227"/>
        <end position="325"/>
    </location>
</feature>
<dbReference type="PROSITE" id="PS00041">
    <property type="entry name" value="HTH_ARAC_FAMILY_1"/>
    <property type="match status" value="1"/>
</dbReference>
<evidence type="ECO:0000256" key="1">
    <source>
        <dbReference type="ARBA" id="ARBA00023015"/>
    </source>
</evidence>
<evidence type="ECO:0000259" key="4">
    <source>
        <dbReference type="PROSITE" id="PS01124"/>
    </source>
</evidence>
<dbReference type="PROSITE" id="PS01124">
    <property type="entry name" value="HTH_ARAC_FAMILY_2"/>
    <property type="match status" value="1"/>
</dbReference>
<evidence type="ECO:0000256" key="3">
    <source>
        <dbReference type="ARBA" id="ARBA00023163"/>
    </source>
</evidence>
<dbReference type="EMBL" id="WMJX01000004">
    <property type="protein sequence ID" value="MTG97177.1"/>
    <property type="molecule type" value="Genomic_DNA"/>
</dbReference>
<name>A0A6I3LH71_9FLAO</name>
<dbReference type="AlphaFoldDB" id="A0A6I3LH71"/>
<dbReference type="SUPFAM" id="SSF46689">
    <property type="entry name" value="Homeodomain-like"/>
    <property type="match status" value="1"/>
</dbReference>
<evidence type="ECO:0000313" key="6">
    <source>
        <dbReference type="Proteomes" id="UP000438760"/>
    </source>
</evidence>